<dbReference type="PRINTS" id="PR00421">
    <property type="entry name" value="THIOREDOXIN"/>
</dbReference>
<dbReference type="CDD" id="cd02947">
    <property type="entry name" value="TRX_family"/>
    <property type="match status" value="1"/>
</dbReference>
<evidence type="ECO:0000256" key="7">
    <source>
        <dbReference type="PIRNR" id="PIRNR000077"/>
    </source>
</evidence>
<dbReference type="PROSITE" id="PS51352">
    <property type="entry name" value="THIOREDOXIN_2"/>
    <property type="match status" value="1"/>
</dbReference>
<dbReference type="GO" id="GO:0015035">
    <property type="term" value="F:protein-disulfide reductase activity"/>
    <property type="evidence" value="ECO:0007669"/>
    <property type="project" value="UniProtKB-UniRule"/>
</dbReference>
<sequence length="104" mass="11647">MSKELTKENFDSVVTESEGVVLVDFWAEWCGPCKMMAPIVEELSQEMDGVTIAKVDVDQNQELAMQHNILSIPTFVIYKSGQVVDQFSGALTKEALKERVEKHA</sequence>
<dbReference type="InterPro" id="IPR005746">
    <property type="entry name" value="Thioredoxin"/>
</dbReference>
<evidence type="ECO:0000256" key="1">
    <source>
        <dbReference type="ARBA" id="ARBA00008987"/>
    </source>
</evidence>
<dbReference type="NCBIfam" id="TIGR01068">
    <property type="entry name" value="thioredoxin"/>
    <property type="match status" value="1"/>
</dbReference>
<feature type="disulfide bond" description="Redox-active" evidence="9">
    <location>
        <begin position="30"/>
        <end position="33"/>
    </location>
</feature>
<keyword evidence="2" id="KW-0813">Transport</keyword>
<feature type="active site" description="Nucleophile" evidence="8">
    <location>
        <position position="33"/>
    </location>
</feature>
<evidence type="ECO:0000256" key="4">
    <source>
        <dbReference type="ARBA" id="ARBA00023157"/>
    </source>
</evidence>
<dbReference type="PROSITE" id="PS00194">
    <property type="entry name" value="THIOREDOXIN_1"/>
    <property type="match status" value="1"/>
</dbReference>
<evidence type="ECO:0000256" key="6">
    <source>
        <dbReference type="NCBIfam" id="TIGR01068"/>
    </source>
</evidence>
<name>A0A1F7VGT4_9BACT</name>
<feature type="domain" description="Thioredoxin" evidence="10">
    <location>
        <begin position="1"/>
        <end position="104"/>
    </location>
</feature>
<keyword evidence="3" id="KW-0249">Electron transport</keyword>
<evidence type="ECO:0000256" key="5">
    <source>
        <dbReference type="ARBA" id="ARBA00023284"/>
    </source>
</evidence>
<dbReference type="Gene3D" id="3.40.30.10">
    <property type="entry name" value="Glutaredoxin"/>
    <property type="match status" value="1"/>
</dbReference>
<feature type="site" description="Deprotonates C-terminal active site Cys" evidence="8">
    <location>
        <position position="24"/>
    </location>
</feature>
<dbReference type="GO" id="GO:0005737">
    <property type="term" value="C:cytoplasm"/>
    <property type="evidence" value="ECO:0007669"/>
    <property type="project" value="TreeGrafter"/>
</dbReference>
<evidence type="ECO:0000256" key="3">
    <source>
        <dbReference type="ARBA" id="ARBA00022982"/>
    </source>
</evidence>
<feature type="site" description="Contributes to redox potential value" evidence="8">
    <location>
        <position position="32"/>
    </location>
</feature>
<evidence type="ECO:0000259" key="10">
    <source>
        <dbReference type="PROSITE" id="PS51352"/>
    </source>
</evidence>
<reference evidence="11 12" key="1">
    <citation type="journal article" date="2016" name="Nat. Commun.">
        <title>Thousands of microbial genomes shed light on interconnected biogeochemical processes in an aquifer system.</title>
        <authorList>
            <person name="Anantharaman K."/>
            <person name="Brown C.T."/>
            <person name="Hug L.A."/>
            <person name="Sharon I."/>
            <person name="Castelle C.J."/>
            <person name="Probst A.J."/>
            <person name="Thomas B.C."/>
            <person name="Singh A."/>
            <person name="Wilkins M.J."/>
            <person name="Karaoz U."/>
            <person name="Brodie E.L."/>
            <person name="Williams K.H."/>
            <person name="Hubbard S.S."/>
            <person name="Banfield J.F."/>
        </authorList>
    </citation>
    <scope>NUCLEOTIDE SEQUENCE [LARGE SCALE GENOMIC DNA]</scope>
</reference>
<accession>A0A1F7VGT4</accession>
<keyword evidence="5 9" id="KW-0676">Redox-active center</keyword>
<organism evidence="11 12">
    <name type="scientific">Candidatus Uhrbacteria bacterium RIFCSPLOWO2_02_FULL_53_10</name>
    <dbReference type="NCBI Taxonomy" id="1802411"/>
    <lineage>
        <taxon>Bacteria</taxon>
        <taxon>Candidatus Uhriibacteriota</taxon>
    </lineage>
</organism>
<dbReference type="InterPro" id="IPR013766">
    <property type="entry name" value="Thioredoxin_domain"/>
</dbReference>
<dbReference type="PANTHER" id="PTHR45663:SF11">
    <property type="entry name" value="GEO12009P1"/>
    <property type="match status" value="1"/>
</dbReference>
<dbReference type="PIRSF" id="PIRSF000077">
    <property type="entry name" value="Thioredoxin"/>
    <property type="match status" value="1"/>
</dbReference>
<dbReference type="InterPro" id="IPR036249">
    <property type="entry name" value="Thioredoxin-like_sf"/>
</dbReference>
<dbReference type="PANTHER" id="PTHR45663">
    <property type="entry name" value="GEO12009P1"/>
    <property type="match status" value="1"/>
</dbReference>
<dbReference type="FunFam" id="3.40.30.10:FF:000001">
    <property type="entry name" value="Thioredoxin"/>
    <property type="match status" value="1"/>
</dbReference>
<dbReference type="AlphaFoldDB" id="A0A1F7VGT4"/>
<evidence type="ECO:0000313" key="12">
    <source>
        <dbReference type="Proteomes" id="UP000177574"/>
    </source>
</evidence>
<dbReference type="SUPFAM" id="SSF52833">
    <property type="entry name" value="Thioredoxin-like"/>
    <property type="match status" value="1"/>
</dbReference>
<dbReference type="Proteomes" id="UP000177574">
    <property type="component" value="Unassembled WGS sequence"/>
</dbReference>
<evidence type="ECO:0000256" key="8">
    <source>
        <dbReference type="PIRSR" id="PIRSR000077-1"/>
    </source>
</evidence>
<keyword evidence="4 9" id="KW-1015">Disulfide bond</keyword>
<feature type="active site" description="Nucleophile" evidence="8">
    <location>
        <position position="30"/>
    </location>
</feature>
<dbReference type="InterPro" id="IPR017937">
    <property type="entry name" value="Thioredoxin_CS"/>
</dbReference>
<comment type="caution">
    <text evidence="11">The sequence shown here is derived from an EMBL/GenBank/DDBJ whole genome shotgun (WGS) entry which is preliminary data.</text>
</comment>
<evidence type="ECO:0000256" key="9">
    <source>
        <dbReference type="PIRSR" id="PIRSR000077-4"/>
    </source>
</evidence>
<feature type="site" description="Contributes to redox potential value" evidence="8">
    <location>
        <position position="31"/>
    </location>
</feature>
<protein>
    <recommendedName>
        <fullName evidence="6 7">Thioredoxin</fullName>
    </recommendedName>
</protein>
<dbReference type="EMBL" id="MGET01000027">
    <property type="protein sequence ID" value="OGL89693.1"/>
    <property type="molecule type" value="Genomic_DNA"/>
</dbReference>
<proteinExistence type="inferred from homology"/>
<comment type="similarity">
    <text evidence="1 7">Belongs to the thioredoxin family.</text>
</comment>
<evidence type="ECO:0000313" key="11">
    <source>
        <dbReference type="EMBL" id="OGL89693.1"/>
    </source>
</evidence>
<gene>
    <name evidence="11" type="ORF">A3I45_02990</name>
</gene>
<dbReference type="Pfam" id="PF00085">
    <property type="entry name" value="Thioredoxin"/>
    <property type="match status" value="1"/>
</dbReference>
<evidence type="ECO:0000256" key="2">
    <source>
        <dbReference type="ARBA" id="ARBA00022448"/>
    </source>
</evidence>